<gene>
    <name evidence="1" type="ORF">HMPREF9019_0641</name>
</gene>
<proteinExistence type="predicted"/>
<evidence type="ECO:0000313" key="1">
    <source>
        <dbReference type="EMBL" id="EFA98306.1"/>
    </source>
</evidence>
<protein>
    <submittedName>
        <fullName evidence="1">Uncharacterized protein</fullName>
    </submittedName>
</protein>
<keyword evidence="2" id="KW-1185">Reference proteome</keyword>
<dbReference type="EMBL" id="ADEF01000008">
    <property type="protein sequence ID" value="EFA98306.1"/>
    <property type="molecule type" value="Genomic_DNA"/>
</dbReference>
<sequence>MKSAWFPIFVQKYAIKNINMKPLCLGLLIMFFTFQSCDKTDFTNKKYVEKQLSLNLCGDNEKVSPWTSVTAYTGNGSTLYVKQGKDTKVCKDGTFEISRGRWYTSDTISLYLKSRNPDWIHIGITYRKRMKSPSIVDDLTIKIKGYVDNIQHLDTMHTIHAFYGDDKIKESDYIFKLNF</sequence>
<dbReference type="AlphaFoldDB" id="D1VX76"/>
<dbReference type="Proteomes" id="UP000004001">
    <property type="component" value="Unassembled WGS sequence"/>
</dbReference>
<name>D1VX76_9BACT</name>
<evidence type="ECO:0000313" key="2">
    <source>
        <dbReference type="Proteomes" id="UP000004001"/>
    </source>
</evidence>
<comment type="caution">
    <text evidence="1">The sequence shown here is derived from an EMBL/GenBank/DDBJ whole genome shotgun (WGS) entry which is preliminary data.</text>
</comment>
<reference evidence="1 2" key="1">
    <citation type="submission" date="2009-12" db="EMBL/GenBank/DDBJ databases">
        <title>Genome Sequence of Prevotella timonensis CRIS 5C-B1.</title>
        <authorList>
            <person name="Durkin A.S."/>
            <person name="Madupu R."/>
            <person name="Torralba M."/>
            <person name="Methe B."/>
            <person name="Sutton G."/>
            <person name="Strausberg R.L."/>
            <person name="Nelson K.E."/>
        </authorList>
    </citation>
    <scope>NUCLEOTIDE SEQUENCE [LARGE SCALE GENOMIC DNA]</scope>
    <source>
        <strain evidence="1 2">CRIS 5C-B1</strain>
    </source>
</reference>
<accession>D1VX76</accession>
<organism evidence="1 2">
    <name type="scientific">Hoylesella timonensis CRIS 5C-B1</name>
    <dbReference type="NCBI Taxonomy" id="679189"/>
    <lineage>
        <taxon>Bacteria</taxon>
        <taxon>Pseudomonadati</taxon>
        <taxon>Bacteroidota</taxon>
        <taxon>Bacteroidia</taxon>
        <taxon>Bacteroidales</taxon>
        <taxon>Prevotellaceae</taxon>
        <taxon>Hoylesella</taxon>
    </lineage>
</organism>